<dbReference type="WBParaSite" id="PS1159_v2.g1774.t1">
    <property type="protein sequence ID" value="PS1159_v2.g1774.t1"/>
    <property type="gene ID" value="PS1159_v2.g1774"/>
</dbReference>
<protein>
    <submittedName>
        <fullName evidence="2">MSP domain-containing protein</fullName>
    </submittedName>
</protein>
<name>A0AC35FHW0_9BILA</name>
<sequence>MKIVENSVLAFRAAHGGFPPASNLFDQKDAVTLDLKVMNTTKHRQIFKVKSTDNDIFRVRPPLGFF</sequence>
<proteinExistence type="predicted"/>
<reference evidence="2" key="1">
    <citation type="submission" date="2022-11" db="UniProtKB">
        <authorList>
            <consortium name="WormBaseParasite"/>
        </authorList>
    </citation>
    <scope>IDENTIFICATION</scope>
</reference>
<accession>A0AC35FHW0</accession>
<dbReference type="Proteomes" id="UP000887580">
    <property type="component" value="Unplaced"/>
</dbReference>
<evidence type="ECO:0000313" key="2">
    <source>
        <dbReference type="WBParaSite" id="PS1159_v2.g1774.t1"/>
    </source>
</evidence>
<evidence type="ECO:0000313" key="1">
    <source>
        <dbReference type="Proteomes" id="UP000887580"/>
    </source>
</evidence>
<organism evidence="1 2">
    <name type="scientific">Panagrolaimus sp. PS1159</name>
    <dbReference type="NCBI Taxonomy" id="55785"/>
    <lineage>
        <taxon>Eukaryota</taxon>
        <taxon>Metazoa</taxon>
        <taxon>Ecdysozoa</taxon>
        <taxon>Nematoda</taxon>
        <taxon>Chromadorea</taxon>
        <taxon>Rhabditida</taxon>
        <taxon>Tylenchina</taxon>
        <taxon>Panagrolaimomorpha</taxon>
        <taxon>Panagrolaimoidea</taxon>
        <taxon>Panagrolaimidae</taxon>
        <taxon>Panagrolaimus</taxon>
    </lineage>
</organism>